<sequence length="337" mass="37940">MKSNLRQERNEKRSSRKRRIMLLVILPLLLIIGGAVGYGSYIYNKARAVVNNSYKELDRGTKSNKREETVQPLKDNVSILIMGVDESEQRKKEYGDAVRTDALLVATINKTDKSVKLLSIPRDTRVYIPSRQKKDKINHAHVFGGVDSTIETVEGFLDIPIDYYVKFNFESFIKIVDTLGGIDMDVPVTFTEQNSKDQAGAVHLKKGYQHLNGEQALALARTRHIDSDQMRGQRQQLVLEAIANKALSAGTINKLGPLIDAIGTNMKTNLTFDDIMAIGKNMAGSNLNMEKVQIEGEDQYIDKIYYYVPKEESVNKLSELLQQHLGVSGKEEHKTIK</sequence>
<dbReference type="EMBL" id="JANCLT010000006">
    <property type="protein sequence ID" value="MCP8969488.1"/>
    <property type="molecule type" value="Genomic_DNA"/>
</dbReference>
<name>A0AA41XAW9_9BACI</name>
<evidence type="ECO:0000256" key="4">
    <source>
        <dbReference type="ARBA" id="ARBA00022989"/>
    </source>
</evidence>
<dbReference type="FunFam" id="3.40.630.190:FF:000001">
    <property type="entry name" value="LytR family transcriptional regulator"/>
    <property type="match status" value="1"/>
</dbReference>
<proteinExistence type="inferred from homology"/>
<keyword evidence="5" id="KW-0472">Membrane</keyword>
<comment type="caution">
    <text evidence="7">The sequence shown here is derived from an EMBL/GenBank/DDBJ whole genome shotgun (WGS) entry which is preliminary data.</text>
</comment>
<protein>
    <submittedName>
        <fullName evidence="7">LCP family protein</fullName>
    </submittedName>
</protein>
<evidence type="ECO:0000256" key="3">
    <source>
        <dbReference type="ARBA" id="ARBA00022968"/>
    </source>
</evidence>
<keyword evidence="2 5" id="KW-0812">Transmembrane</keyword>
<feature type="domain" description="Cell envelope-related transcriptional attenuator" evidence="6">
    <location>
        <begin position="99"/>
        <end position="247"/>
    </location>
</feature>
<dbReference type="InterPro" id="IPR004474">
    <property type="entry name" value="LytR_CpsA_psr"/>
</dbReference>
<evidence type="ECO:0000256" key="5">
    <source>
        <dbReference type="SAM" id="Phobius"/>
    </source>
</evidence>
<dbReference type="PANTHER" id="PTHR33392">
    <property type="entry name" value="POLYISOPRENYL-TEICHOIC ACID--PEPTIDOGLYCAN TEICHOIC ACID TRANSFERASE TAGU"/>
    <property type="match status" value="1"/>
</dbReference>
<keyword evidence="4 5" id="KW-1133">Transmembrane helix</keyword>
<evidence type="ECO:0000313" key="7">
    <source>
        <dbReference type="EMBL" id="MCP8969488.1"/>
    </source>
</evidence>
<dbReference type="InterPro" id="IPR050922">
    <property type="entry name" value="LytR/CpsA/Psr_CW_biosynth"/>
</dbReference>
<keyword evidence="3" id="KW-0735">Signal-anchor</keyword>
<gene>
    <name evidence="7" type="ORF">NK662_13210</name>
</gene>
<organism evidence="7 8">
    <name type="scientific">Ectobacillus ponti</name>
    <dbReference type="NCBI Taxonomy" id="2961894"/>
    <lineage>
        <taxon>Bacteria</taxon>
        <taxon>Bacillati</taxon>
        <taxon>Bacillota</taxon>
        <taxon>Bacilli</taxon>
        <taxon>Bacillales</taxon>
        <taxon>Bacillaceae</taxon>
        <taxon>Ectobacillus</taxon>
    </lineage>
</organism>
<evidence type="ECO:0000256" key="2">
    <source>
        <dbReference type="ARBA" id="ARBA00022692"/>
    </source>
</evidence>
<dbReference type="Pfam" id="PF03816">
    <property type="entry name" value="LytR_cpsA_psr"/>
    <property type="match status" value="1"/>
</dbReference>
<dbReference type="Proteomes" id="UP001156102">
    <property type="component" value="Unassembled WGS sequence"/>
</dbReference>
<dbReference type="Gene3D" id="3.40.630.190">
    <property type="entry name" value="LCP protein"/>
    <property type="match status" value="1"/>
</dbReference>
<reference evidence="7" key="1">
    <citation type="submission" date="2022-07" db="EMBL/GenBank/DDBJ databases">
        <authorList>
            <person name="Li W.-J."/>
            <person name="Deng Q.-Q."/>
        </authorList>
    </citation>
    <scope>NUCLEOTIDE SEQUENCE</scope>
    <source>
        <strain evidence="7">SYSU M60031</strain>
    </source>
</reference>
<accession>A0AA41XAW9</accession>
<dbReference type="RefSeq" id="WP_254759410.1">
    <property type="nucleotide sequence ID" value="NZ_JANCLT010000006.1"/>
</dbReference>
<dbReference type="PANTHER" id="PTHR33392:SF3">
    <property type="entry name" value="POLYISOPRENYL-TEICHOIC ACID--PEPTIDOGLYCAN TEICHOIC ACID TRANSFERASE TAGT"/>
    <property type="match status" value="1"/>
</dbReference>
<dbReference type="GO" id="GO:0071555">
    <property type="term" value="P:cell wall organization"/>
    <property type="evidence" value="ECO:0007669"/>
    <property type="project" value="UniProtKB-KW"/>
</dbReference>
<keyword evidence="8" id="KW-1185">Reference proteome</keyword>
<feature type="transmembrane region" description="Helical" evidence="5">
    <location>
        <begin position="20"/>
        <end position="43"/>
    </location>
</feature>
<dbReference type="AlphaFoldDB" id="A0AA41XAW9"/>
<evidence type="ECO:0000256" key="1">
    <source>
        <dbReference type="ARBA" id="ARBA00006068"/>
    </source>
</evidence>
<dbReference type="NCBIfam" id="TIGR00350">
    <property type="entry name" value="lytR_cpsA_psr"/>
    <property type="match status" value="1"/>
</dbReference>
<evidence type="ECO:0000313" key="8">
    <source>
        <dbReference type="Proteomes" id="UP001156102"/>
    </source>
</evidence>
<comment type="similarity">
    <text evidence="1">Belongs to the LytR/CpsA/Psr (LCP) family.</text>
</comment>
<evidence type="ECO:0000259" key="6">
    <source>
        <dbReference type="Pfam" id="PF03816"/>
    </source>
</evidence>